<keyword evidence="3" id="KW-1185">Reference proteome</keyword>
<proteinExistence type="predicted"/>
<dbReference type="AlphaFoldDB" id="A0AA35PLI4"/>
<feature type="compositionally biased region" description="Gly residues" evidence="1">
    <location>
        <begin position="137"/>
        <end position="152"/>
    </location>
</feature>
<feature type="region of interest" description="Disordered" evidence="1">
    <location>
        <begin position="54"/>
        <end position="152"/>
    </location>
</feature>
<organism evidence="2 3">
    <name type="scientific">Podarcis lilfordi</name>
    <name type="common">Lilford's wall lizard</name>
    <dbReference type="NCBI Taxonomy" id="74358"/>
    <lineage>
        <taxon>Eukaryota</taxon>
        <taxon>Metazoa</taxon>
        <taxon>Chordata</taxon>
        <taxon>Craniata</taxon>
        <taxon>Vertebrata</taxon>
        <taxon>Euteleostomi</taxon>
        <taxon>Lepidosauria</taxon>
        <taxon>Squamata</taxon>
        <taxon>Bifurcata</taxon>
        <taxon>Unidentata</taxon>
        <taxon>Episquamata</taxon>
        <taxon>Laterata</taxon>
        <taxon>Lacertibaenia</taxon>
        <taxon>Lacertidae</taxon>
        <taxon>Podarcis</taxon>
    </lineage>
</organism>
<evidence type="ECO:0000313" key="2">
    <source>
        <dbReference type="EMBL" id="CAI5792549.1"/>
    </source>
</evidence>
<sequence length="305" mass="32359">MAGKKWGEEDGGDYALAHFHLRVFPAEAPQVGRGKGPPFSLAFLVTKALWPQRARERKEKGNCEQARSRQHPDEDLPQKESQLSQALSSRAGEEAGAESPAGGPVGCPNLRRLYPSRRSNARAGRERKEEPIRGGGREAGSGNSGRGVSGGAGMELMEWTPLRLVGLQEEAAGGLPVAVSAVLGHRGTRPSFSNRPWRGKCRLDFPILCLAAVNFPFNNPPDRIGGDGKKLEGDGPGPLHVGGGSVVAGFALLESAPPQTAACLKLLCLLLTGLAQRATKQLSWSGGCKGRGDFALCLPNPFAFR</sequence>
<accession>A0AA35PLI4</accession>
<dbReference type="Proteomes" id="UP001178461">
    <property type="component" value="Chromosome 14"/>
</dbReference>
<gene>
    <name evidence="2" type="ORF">PODLI_1B000278</name>
</gene>
<feature type="compositionally biased region" description="Basic and acidic residues" evidence="1">
    <location>
        <begin position="123"/>
        <end position="136"/>
    </location>
</feature>
<reference evidence="2" key="1">
    <citation type="submission" date="2022-12" db="EMBL/GenBank/DDBJ databases">
        <authorList>
            <person name="Alioto T."/>
            <person name="Alioto T."/>
            <person name="Gomez Garrido J."/>
        </authorList>
    </citation>
    <scope>NUCLEOTIDE SEQUENCE</scope>
</reference>
<feature type="compositionally biased region" description="Basic and acidic residues" evidence="1">
    <location>
        <begin position="54"/>
        <end position="78"/>
    </location>
</feature>
<name>A0AA35PLI4_9SAUR</name>
<dbReference type="EMBL" id="OX395139">
    <property type="protein sequence ID" value="CAI5792549.1"/>
    <property type="molecule type" value="Genomic_DNA"/>
</dbReference>
<evidence type="ECO:0000313" key="3">
    <source>
        <dbReference type="Proteomes" id="UP001178461"/>
    </source>
</evidence>
<evidence type="ECO:0000256" key="1">
    <source>
        <dbReference type="SAM" id="MobiDB-lite"/>
    </source>
</evidence>
<protein>
    <submittedName>
        <fullName evidence="2">Uncharacterized protein</fullName>
    </submittedName>
</protein>